<protein>
    <submittedName>
        <fullName evidence="1">Uncharacterized protein</fullName>
    </submittedName>
</protein>
<reference evidence="1 2" key="1">
    <citation type="journal article" date="2022" name="New Phytol.">
        <title>Ecological generalism drives hyperdiversity of secondary metabolite gene clusters in xylarialean endophytes.</title>
        <authorList>
            <person name="Franco M.E.E."/>
            <person name="Wisecaver J.H."/>
            <person name="Arnold A.E."/>
            <person name="Ju Y.M."/>
            <person name="Slot J.C."/>
            <person name="Ahrendt S."/>
            <person name="Moore L.P."/>
            <person name="Eastman K.E."/>
            <person name="Scott K."/>
            <person name="Konkel Z."/>
            <person name="Mondo S.J."/>
            <person name="Kuo A."/>
            <person name="Hayes R.D."/>
            <person name="Haridas S."/>
            <person name="Andreopoulos B."/>
            <person name="Riley R."/>
            <person name="LaButti K."/>
            <person name="Pangilinan J."/>
            <person name="Lipzen A."/>
            <person name="Amirebrahimi M."/>
            <person name="Yan J."/>
            <person name="Adam C."/>
            <person name="Keymanesh K."/>
            <person name="Ng V."/>
            <person name="Louie K."/>
            <person name="Northen T."/>
            <person name="Drula E."/>
            <person name="Henrissat B."/>
            <person name="Hsieh H.M."/>
            <person name="Youens-Clark K."/>
            <person name="Lutzoni F."/>
            <person name="Miadlikowska J."/>
            <person name="Eastwood D.C."/>
            <person name="Hamelin R.C."/>
            <person name="Grigoriev I.V."/>
            <person name="U'Ren J.M."/>
        </authorList>
    </citation>
    <scope>NUCLEOTIDE SEQUENCE [LARGE SCALE GENOMIC DNA]</scope>
    <source>
        <strain evidence="1 2">CBS 119005</strain>
    </source>
</reference>
<evidence type="ECO:0000313" key="1">
    <source>
        <dbReference type="EMBL" id="KAI4867581.1"/>
    </source>
</evidence>
<gene>
    <name evidence="1" type="ORF">F4820DRAFT_446024</name>
</gene>
<evidence type="ECO:0000313" key="2">
    <source>
        <dbReference type="Proteomes" id="UP001497700"/>
    </source>
</evidence>
<dbReference type="EMBL" id="MU393446">
    <property type="protein sequence ID" value="KAI4867581.1"/>
    <property type="molecule type" value="Genomic_DNA"/>
</dbReference>
<name>A0ACB9Z8B5_9PEZI</name>
<proteinExistence type="predicted"/>
<organism evidence="1 2">
    <name type="scientific">Hypoxylon rubiginosum</name>
    <dbReference type="NCBI Taxonomy" id="110542"/>
    <lineage>
        <taxon>Eukaryota</taxon>
        <taxon>Fungi</taxon>
        <taxon>Dikarya</taxon>
        <taxon>Ascomycota</taxon>
        <taxon>Pezizomycotina</taxon>
        <taxon>Sordariomycetes</taxon>
        <taxon>Xylariomycetidae</taxon>
        <taxon>Xylariales</taxon>
        <taxon>Hypoxylaceae</taxon>
        <taxon>Hypoxylon</taxon>
    </lineage>
</organism>
<comment type="caution">
    <text evidence="1">The sequence shown here is derived from an EMBL/GenBank/DDBJ whole genome shotgun (WGS) entry which is preliminary data.</text>
</comment>
<keyword evidence="2" id="KW-1185">Reference proteome</keyword>
<sequence length="236" mass="26059">MDKGQSPVPGNLTLCIPDGDPQENCFGVSWFAAVAISYIFQNLLTTGFSMENVSVGLGPELLQNQASFTGNGFYPNAFSSVRSRHDRDVTRKFAALAESISDEVRRTGISPNNKTRPVMIGRTVTRYDMQWQWMILHAVTVLLSIVFLATTVVQSRKAKIPSWKSNTLPVMTRGHHVDDILRGAHTSKTMEERARKSKVKLGIVENSEGEEDDNEGRPDGDEPQTIPLGNIPSTVV</sequence>
<accession>A0ACB9Z8B5</accession>
<dbReference type="Proteomes" id="UP001497700">
    <property type="component" value="Unassembled WGS sequence"/>
</dbReference>